<proteinExistence type="inferred from homology"/>
<keyword evidence="3" id="KW-0328">Glycosyltransferase</keyword>
<dbReference type="EC" id="2.4.-.-" evidence="3"/>
<dbReference type="SUPFAM" id="SSF53448">
    <property type="entry name" value="Nucleotide-diphospho-sugar transferases"/>
    <property type="match status" value="1"/>
</dbReference>
<dbReference type="GO" id="GO:0016757">
    <property type="term" value="F:glycosyltransferase activity"/>
    <property type="evidence" value="ECO:0007669"/>
    <property type="project" value="UniProtKB-KW"/>
</dbReference>
<dbReference type="RefSeq" id="WP_378933695.1">
    <property type="nucleotide sequence ID" value="NZ_JBHLVO010000007.1"/>
</dbReference>
<dbReference type="PANTHER" id="PTHR22916">
    <property type="entry name" value="GLYCOSYLTRANSFERASE"/>
    <property type="match status" value="1"/>
</dbReference>
<dbReference type="InterPro" id="IPR001173">
    <property type="entry name" value="Glyco_trans_2-like"/>
</dbReference>
<sequence length="471" mass="55056">MDIDYEKWVRDEAKNRVSRGQAEENIKQFSVKPIFSVILPVYNVEEKWLRKCIDSVREQYYPYWELCIADDASTVPHVKTVLNEYSAIDSRIKVVYRNENGHISLATNSALQLATGDYIAFLDHDDELSVDALYENAVLINKYENVGMIYSDEDKIDINGKRSFPFFKPDWSPDTFLSNMYTCHLGVYKTKLVRESGGIREGFEGSQDYDFVLRFTERTTNIYHIPKILYHWRMLPNSTSINPNSKKYAFEAGRKAIQEALERRGEGGHVIQSPFYLGQYRVVYPCSENRLISIIIYKEEMLKNLGVYLDIIFKNTDYPNLEVILVDSNKILLELSDVVDFWIKKEPARLRIIQLNRELNGSEFKKMINECAELLVFLEKSFKLNHQDWLKDMAGFCLRKSIGAVFFKSFHPHYSFFPEMVSNTVKEDIDGVMVEKSTFLSLDINKKNVWHSIHNDLKTNEKERYCVFIPI</sequence>
<dbReference type="InterPro" id="IPR029044">
    <property type="entry name" value="Nucleotide-diphossugar_trans"/>
</dbReference>
<keyword evidence="4" id="KW-1185">Reference proteome</keyword>
<protein>
    <submittedName>
        <fullName evidence="3">Glycosyltransferase</fullName>
        <ecNumber evidence="3">2.4.-.-</ecNumber>
    </submittedName>
</protein>
<evidence type="ECO:0000256" key="1">
    <source>
        <dbReference type="ARBA" id="ARBA00006739"/>
    </source>
</evidence>
<comment type="caution">
    <text evidence="3">The sequence shown here is derived from an EMBL/GenBank/DDBJ whole genome shotgun (WGS) entry which is preliminary data.</text>
</comment>
<evidence type="ECO:0000259" key="2">
    <source>
        <dbReference type="Pfam" id="PF00535"/>
    </source>
</evidence>
<dbReference type="PANTHER" id="PTHR22916:SF3">
    <property type="entry name" value="UDP-GLCNAC:BETAGAL BETA-1,3-N-ACETYLGLUCOSAMINYLTRANSFERASE-LIKE PROTEIN 1"/>
    <property type="match status" value="1"/>
</dbReference>
<dbReference type="Proteomes" id="UP001589854">
    <property type="component" value="Unassembled WGS sequence"/>
</dbReference>
<reference evidence="3 4" key="1">
    <citation type="submission" date="2024-09" db="EMBL/GenBank/DDBJ databases">
        <authorList>
            <person name="Sun Q."/>
            <person name="Mori K."/>
        </authorList>
    </citation>
    <scope>NUCLEOTIDE SEQUENCE [LARGE SCALE GENOMIC DNA]</scope>
    <source>
        <strain evidence="3 4">CCM 7228</strain>
    </source>
</reference>
<dbReference type="CDD" id="cd04184">
    <property type="entry name" value="GT2_RfbC_Mx_like"/>
    <property type="match status" value="1"/>
</dbReference>
<feature type="domain" description="Glycosyltransferase 2-like" evidence="2">
    <location>
        <begin position="36"/>
        <end position="193"/>
    </location>
</feature>
<gene>
    <name evidence="3" type="ORF">ACFFIX_10685</name>
</gene>
<comment type="similarity">
    <text evidence="1">Belongs to the glycosyltransferase 2 family.</text>
</comment>
<evidence type="ECO:0000313" key="4">
    <source>
        <dbReference type="Proteomes" id="UP001589854"/>
    </source>
</evidence>
<dbReference type="Gene3D" id="3.90.550.10">
    <property type="entry name" value="Spore Coat Polysaccharide Biosynthesis Protein SpsA, Chain A"/>
    <property type="match status" value="1"/>
</dbReference>
<evidence type="ECO:0000313" key="3">
    <source>
        <dbReference type="EMBL" id="MFC0271917.1"/>
    </source>
</evidence>
<name>A0ABV6GG64_9BACI</name>
<dbReference type="Pfam" id="PF00535">
    <property type="entry name" value="Glycos_transf_2"/>
    <property type="match status" value="1"/>
</dbReference>
<organism evidence="3 4">
    <name type="scientific">Metabacillus herbersteinensis</name>
    <dbReference type="NCBI Taxonomy" id="283816"/>
    <lineage>
        <taxon>Bacteria</taxon>
        <taxon>Bacillati</taxon>
        <taxon>Bacillota</taxon>
        <taxon>Bacilli</taxon>
        <taxon>Bacillales</taxon>
        <taxon>Bacillaceae</taxon>
        <taxon>Metabacillus</taxon>
    </lineage>
</organism>
<dbReference type="EMBL" id="JBHLVO010000007">
    <property type="protein sequence ID" value="MFC0271917.1"/>
    <property type="molecule type" value="Genomic_DNA"/>
</dbReference>
<keyword evidence="3" id="KW-0808">Transferase</keyword>
<accession>A0ABV6GG64</accession>